<dbReference type="PANTHER" id="PTHR43685:SF3">
    <property type="entry name" value="SLR2126 PROTEIN"/>
    <property type="match status" value="1"/>
</dbReference>
<feature type="domain" description="Glycosyltransferase 2-like" evidence="1">
    <location>
        <begin position="20"/>
        <end position="134"/>
    </location>
</feature>
<proteinExistence type="predicted"/>
<dbReference type="OrthoDB" id="4120491at2"/>
<dbReference type="InterPro" id="IPR050834">
    <property type="entry name" value="Glycosyltransf_2"/>
</dbReference>
<dbReference type="Proteomes" id="UP000278756">
    <property type="component" value="Chromosome 2"/>
</dbReference>
<evidence type="ECO:0000259" key="1">
    <source>
        <dbReference type="Pfam" id="PF00535"/>
    </source>
</evidence>
<organism evidence="2 3">
    <name type="scientific">Asticcacaulis excentricus</name>
    <dbReference type="NCBI Taxonomy" id="78587"/>
    <lineage>
        <taxon>Bacteria</taxon>
        <taxon>Pseudomonadati</taxon>
        <taxon>Pseudomonadota</taxon>
        <taxon>Alphaproteobacteria</taxon>
        <taxon>Caulobacterales</taxon>
        <taxon>Caulobacteraceae</taxon>
        <taxon>Asticcacaulis</taxon>
    </lineage>
</organism>
<dbReference type="AlphaFoldDB" id="A0A3G9GAS7"/>
<protein>
    <submittedName>
        <fullName evidence="2">Glycosyl transferase family protein</fullName>
    </submittedName>
</protein>
<dbReference type="SUPFAM" id="SSF53448">
    <property type="entry name" value="Nucleotide-diphospho-sugar transferases"/>
    <property type="match status" value="1"/>
</dbReference>
<dbReference type="GO" id="GO:0016740">
    <property type="term" value="F:transferase activity"/>
    <property type="evidence" value="ECO:0007669"/>
    <property type="project" value="UniProtKB-KW"/>
</dbReference>
<dbReference type="InterPro" id="IPR001173">
    <property type="entry name" value="Glyco_trans_2-like"/>
</dbReference>
<dbReference type="Gene3D" id="3.90.550.10">
    <property type="entry name" value="Spore Coat Polysaccharide Biosynthesis Protein SpsA, Chain A"/>
    <property type="match status" value="1"/>
</dbReference>
<dbReference type="InterPro" id="IPR029044">
    <property type="entry name" value="Nucleotide-diphossugar_trans"/>
</dbReference>
<sequence length="305" mass="34079">MTATVVTNAARESAPPPRLSVLIPFYKESPTTLLRALTPTPGVEIVLLDDGSGQAELTQEVISTIDEIALPVTFLSLTHNEGRARGRNRLTQAARGDYFLCLDSDMLPDAPDFLTRWLEVMNDNPAVVFGGFSLLQAPMDKRFAIHRLMATKSDCLDAATRALMPEKYVFTSNLLIRRDVFAAQDFDNRFTGWGWEDVEWAMRVAQQFGVTHIDNPATHLGLDTAETLMRKYEQSVGNFARVIDKHPQVVATYASYRAARLIRKLPLRGALRATLRGVIRNEALPLKARAFGLRLYRAALYSEVV</sequence>
<dbReference type="PANTHER" id="PTHR43685">
    <property type="entry name" value="GLYCOSYLTRANSFERASE"/>
    <property type="match status" value="1"/>
</dbReference>
<keyword evidence="2" id="KW-0808">Transferase</keyword>
<name>A0A3G9GAS7_9CAUL</name>
<reference evidence="3" key="2">
    <citation type="journal article" date="2017" name="Plant Physiol. Biochem.">
        <title>Differential oxidative and antioxidative response of duckweed Lemna minor toward plant growth promoting/inhibiting bacteria.</title>
        <authorList>
            <person name="Ishizawa H."/>
            <person name="Kuroda M."/>
            <person name="Morikawa M."/>
            <person name="Ike M."/>
        </authorList>
    </citation>
    <scope>NUCLEOTIDE SEQUENCE [LARGE SCALE GENOMIC DNA]</scope>
    <source>
        <strain evidence="3">M6</strain>
    </source>
</reference>
<dbReference type="Pfam" id="PF00535">
    <property type="entry name" value="Glycos_transf_2"/>
    <property type="match status" value="1"/>
</dbReference>
<gene>
    <name evidence="2" type="ORF">EM6_3124</name>
</gene>
<evidence type="ECO:0000313" key="2">
    <source>
        <dbReference type="EMBL" id="BBF82483.1"/>
    </source>
</evidence>
<dbReference type="CDD" id="cd00761">
    <property type="entry name" value="Glyco_tranf_GTA_type"/>
    <property type="match status" value="1"/>
</dbReference>
<evidence type="ECO:0000313" key="3">
    <source>
        <dbReference type="Proteomes" id="UP000278756"/>
    </source>
</evidence>
<reference evidence="3" key="1">
    <citation type="journal article" date="2017" name="Biotechnol. Biofuels">
        <title>Evaluation of environmental bacterial communities as a factor affecting the growth of duckweed Lemna minor.</title>
        <authorList>
            <person name="Ishizawa H."/>
            <person name="Kuroda M."/>
            <person name="Morikawa M."/>
            <person name="Ike M."/>
        </authorList>
    </citation>
    <scope>NUCLEOTIDE SEQUENCE [LARGE SCALE GENOMIC DNA]</scope>
    <source>
        <strain evidence="3">M6</strain>
    </source>
</reference>
<accession>A0A3G9GAS7</accession>
<dbReference type="RefSeq" id="WP_126424065.1">
    <property type="nucleotide sequence ID" value="NZ_AP018828.1"/>
</dbReference>
<dbReference type="EMBL" id="AP018828">
    <property type="protein sequence ID" value="BBF82483.1"/>
    <property type="molecule type" value="Genomic_DNA"/>
</dbReference>